<name>A0A3P7IKY2_STRVU</name>
<sequence>MLHWYRLYRYLSKMSFSITRNWKLLGVSPNRIHLSIQSATDK</sequence>
<evidence type="ECO:0000313" key="1">
    <source>
        <dbReference type="EMBL" id="VDM68503.1"/>
    </source>
</evidence>
<dbReference type="Proteomes" id="UP000270094">
    <property type="component" value="Unassembled WGS sequence"/>
</dbReference>
<proteinExistence type="predicted"/>
<dbReference type="EMBL" id="UYYB01009025">
    <property type="protein sequence ID" value="VDM68503.1"/>
    <property type="molecule type" value="Genomic_DNA"/>
</dbReference>
<reference evidence="1 2" key="1">
    <citation type="submission" date="2018-11" db="EMBL/GenBank/DDBJ databases">
        <authorList>
            <consortium name="Pathogen Informatics"/>
        </authorList>
    </citation>
    <scope>NUCLEOTIDE SEQUENCE [LARGE SCALE GENOMIC DNA]</scope>
</reference>
<dbReference type="AlphaFoldDB" id="A0A3P7IKY2"/>
<gene>
    <name evidence="1" type="ORF">SVUK_LOCUS3501</name>
</gene>
<protein>
    <submittedName>
        <fullName evidence="1">Uncharacterized protein</fullName>
    </submittedName>
</protein>
<accession>A0A3P7IKY2</accession>
<organism evidence="1 2">
    <name type="scientific">Strongylus vulgaris</name>
    <name type="common">Blood worm</name>
    <dbReference type="NCBI Taxonomy" id="40348"/>
    <lineage>
        <taxon>Eukaryota</taxon>
        <taxon>Metazoa</taxon>
        <taxon>Ecdysozoa</taxon>
        <taxon>Nematoda</taxon>
        <taxon>Chromadorea</taxon>
        <taxon>Rhabditida</taxon>
        <taxon>Rhabditina</taxon>
        <taxon>Rhabditomorpha</taxon>
        <taxon>Strongyloidea</taxon>
        <taxon>Strongylidae</taxon>
        <taxon>Strongylus</taxon>
    </lineage>
</organism>
<keyword evidence="2" id="KW-1185">Reference proteome</keyword>
<evidence type="ECO:0000313" key="2">
    <source>
        <dbReference type="Proteomes" id="UP000270094"/>
    </source>
</evidence>